<proteinExistence type="inferred from homology"/>
<evidence type="ECO:0000256" key="3">
    <source>
        <dbReference type="ARBA" id="ARBA00011738"/>
    </source>
</evidence>
<protein>
    <recommendedName>
        <fullName evidence="5">Succinyl-diaminopimelate desuccinylase</fullName>
        <ecNumber evidence="4">3.5.1.18</ecNumber>
    </recommendedName>
    <alternativeName>
        <fullName evidence="12">N-succinyl-LL-2,6-diaminoheptanedioate amidohydrolase</fullName>
    </alternativeName>
</protein>
<dbReference type="InterPro" id="IPR005941">
    <property type="entry name" value="DapE_proteobac"/>
</dbReference>
<dbReference type="SUPFAM" id="SSF55031">
    <property type="entry name" value="Bacterial exopeptidase dimerisation domain"/>
    <property type="match status" value="1"/>
</dbReference>
<dbReference type="GO" id="GO:0008777">
    <property type="term" value="F:acetylornithine deacetylase activity"/>
    <property type="evidence" value="ECO:0007669"/>
    <property type="project" value="TreeGrafter"/>
</dbReference>
<dbReference type="PANTHER" id="PTHR43808">
    <property type="entry name" value="ACETYLORNITHINE DEACETYLASE"/>
    <property type="match status" value="1"/>
</dbReference>
<dbReference type="Pfam" id="PF07687">
    <property type="entry name" value="M20_dimer"/>
    <property type="match status" value="1"/>
</dbReference>
<dbReference type="GO" id="GO:0006526">
    <property type="term" value="P:L-arginine biosynthetic process"/>
    <property type="evidence" value="ECO:0007669"/>
    <property type="project" value="TreeGrafter"/>
</dbReference>
<dbReference type="InterPro" id="IPR002933">
    <property type="entry name" value="Peptidase_M20"/>
</dbReference>
<evidence type="ECO:0000256" key="12">
    <source>
        <dbReference type="ARBA" id="ARBA00031891"/>
    </source>
</evidence>
<dbReference type="CDD" id="cd03891">
    <property type="entry name" value="M20_DapE_proteobac"/>
    <property type="match status" value="1"/>
</dbReference>
<organism evidence="15">
    <name type="scientific">hydrothermal vent metagenome</name>
    <dbReference type="NCBI Taxonomy" id="652676"/>
    <lineage>
        <taxon>unclassified sequences</taxon>
        <taxon>metagenomes</taxon>
        <taxon>ecological metagenomes</taxon>
    </lineage>
</organism>
<dbReference type="AlphaFoldDB" id="A0A3B0T8G4"/>
<evidence type="ECO:0000313" key="15">
    <source>
        <dbReference type="EMBL" id="VAW03276.1"/>
    </source>
</evidence>
<comment type="similarity">
    <text evidence="2">Belongs to the peptidase M20A family. DapE subfamily.</text>
</comment>
<dbReference type="NCBIfam" id="NF009557">
    <property type="entry name" value="PRK13009.1"/>
    <property type="match status" value="1"/>
</dbReference>
<keyword evidence="11" id="KW-0457">Lysine biosynthesis</keyword>
<dbReference type="EC" id="3.5.1.18" evidence="4"/>
<evidence type="ECO:0000256" key="6">
    <source>
        <dbReference type="ARBA" id="ARBA00022605"/>
    </source>
</evidence>
<feature type="domain" description="Peptidase M20 dimerisation" evidence="14">
    <location>
        <begin position="184"/>
        <end position="290"/>
    </location>
</feature>
<evidence type="ECO:0000256" key="1">
    <source>
        <dbReference type="ARBA" id="ARBA00005130"/>
    </source>
</evidence>
<dbReference type="Gene3D" id="3.40.630.10">
    <property type="entry name" value="Zn peptidases"/>
    <property type="match status" value="1"/>
</dbReference>
<comment type="subunit">
    <text evidence="3">Homodimer.</text>
</comment>
<keyword evidence="10" id="KW-0220">Diaminopimelate biosynthesis</keyword>
<dbReference type="UniPathway" id="UPA00034">
    <property type="reaction ID" value="UER00021"/>
</dbReference>
<dbReference type="InterPro" id="IPR050072">
    <property type="entry name" value="Peptidase_M20A"/>
</dbReference>
<dbReference type="Gene3D" id="1.10.150.900">
    <property type="match status" value="1"/>
</dbReference>
<dbReference type="Gene3D" id="3.30.70.360">
    <property type="match status" value="1"/>
</dbReference>
<dbReference type="EMBL" id="UOEC01000209">
    <property type="protein sequence ID" value="VAW03276.1"/>
    <property type="molecule type" value="Genomic_DNA"/>
</dbReference>
<sequence length="393" mass="42020">MTKTADPITLLQTLIRCPSVTPQEAGVLGALEDALKPAGFECTRLPFSADNTPDVDNLFARLGSTGPHLCFAGHVDVVPTGDEALWTYPPFDGQIHDGVLYGRGACDMKGSVAAFAAAAIDISTEFGGKLPGSVSMLITGDEEGPAINGTVKMLAWLEENGQLPDECLVGEPSCSERFGDTIKNGRRGSITFEVIVKGVQGHAAYPHLSLNPIPILARLIDQLSSTVLDSGTDQFEPSTLAVSTFDVGNPATNVTPERARAQFNIRFNTQHSAESLKVLVQKQCDEVQAEMGGEIEISSIVGAECFLSNPGPLLSILQKALLDETGTEAILSTGGGTSDARFIKNYCPVIEFGPINKTIHQVDERIEVKELEALTRVYKQVIKQFLSEQSTTA</sequence>
<keyword evidence="6" id="KW-0028">Amino-acid biosynthesis</keyword>
<gene>
    <name evidence="15" type="ORF">MNBD_ALPHA08-1750</name>
</gene>
<dbReference type="GO" id="GO:0046872">
    <property type="term" value="F:metal ion binding"/>
    <property type="evidence" value="ECO:0007669"/>
    <property type="project" value="UniProtKB-KW"/>
</dbReference>
<dbReference type="SUPFAM" id="SSF53187">
    <property type="entry name" value="Zn-dependent exopeptidases"/>
    <property type="match status" value="1"/>
</dbReference>
<dbReference type="GO" id="GO:0019877">
    <property type="term" value="P:diaminopimelate biosynthetic process"/>
    <property type="evidence" value="ECO:0007669"/>
    <property type="project" value="UniProtKB-KW"/>
</dbReference>
<reference evidence="15" key="1">
    <citation type="submission" date="2018-06" db="EMBL/GenBank/DDBJ databases">
        <authorList>
            <person name="Zhirakovskaya E."/>
        </authorList>
    </citation>
    <scope>NUCLEOTIDE SEQUENCE</scope>
</reference>
<evidence type="ECO:0000256" key="2">
    <source>
        <dbReference type="ARBA" id="ARBA00006746"/>
    </source>
</evidence>
<keyword evidence="8 15" id="KW-0378">Hydrolase</keyword>
<keyword evidence="7" id="KW-0479">Metal-binding</keyword>
<dbReference type="HAMAP" id="MF_01690">
    <property type="entry name" value="DapE"/>
    <property type="match status" value="1"/>
</dbReference>
<evidence type="ECO:0000256" key="13">
    <source>
        <dbReference type="ARBA" id="ARBA00051301"/>
    </source>
</evidence>
<dbReference type="InterPro" id="IPR011650">
    <property type="entry name" value="Peptidase_M20_dimer"/>
</dbReference>
<evidence type="ECO:0000256" key="5">
    <source>
        <dbReference type="ARBA" id="ARBA00022391"/>
    </source>
</evidence>
<dbReference type="InterPro" id="IPR036264">
    <property type="entry name" value="Bact_exopeptidase_dim_dom"/>
</dbReference>
<dbReference type="PANTHER" id="PTHR43808:SF31">
    <property type="entry name" value="N-ACETYL-L-CITRULLINE DEACETYLASE"/>
    <property type="match status" value="1"/>
</dbReference>
<keyword evidence="9" id="KW-0862">Zinc</keyword>
<name>A0A3B0T8G4_9ZZZZ</name>
<accession>A0A3B0T8G4</accession>
<evidence type="ECO:0000256" key="10">
    <source>
        <dbReference type="ARBA" id="ARBA00022915"/>
    </source>
</evidence>
<evidence type="ECO:0000256" key="9">
    <source>
        <dbReference type="ARBA" id="ARBA00022833"/>
    </source>
</evidence>
<dbReference type="GO" id="GO:0009089">
    <property type="term" value="P:lysine biosynthetic process via diaminopimelate"/>
    <property type="evidence" value="ECO:0007669"/>
    <property type="project" value="UniProtKB-UniPathway"/>
</dbReference>
<evidence type="ECO:0000256" key="11">
    <source>
        <dbReference type="ARBA" id="ARBA00023154"/>
    </source>
</evidence>
<comment type="pathway">
    <text evidence="1">Amino-acid biosynthesis; L-lysine biosynthesis via DAP pathway; LL-2,6-diaminopimelate from (S)-tetrahydrodipicolinate (succinylase route): step 3/3.</text>
</comment>
<dbReference type="GO" id="GO:0009014">
    <property type="term" value="F:succinyl-diaminopimelate desuccinylase activity"/>
    <property type="evidence" value="ECO:0007669"/>
    <property type="project" value="UniProtKB-EC"/>
</dbReference>
<evidence type="ECO:0000259" key="14">
    <source>
        <dbReference type="Pfam" id="PF07687"/>
    </source>
</evidence>
<dbReference type="NCBIfam" id="TIGR01246">
    <property type="entry name" value="dapE_proteo"/>
    <property type="match status" value="1"/>
</dbReference>
<comment type="catalytic activity">
    <reaction evidence="13">
        <text>N-succinyl-(2S,6S)-2,6-diaminopimelate + H2O = (2S,6S)-2,6-diaminopimelate + succinate</text>
        <dbReference type="Rhea" id="RHEA:22608"/>
        <dbReference type="ChEBI" id="CHEBI:15377"/>
        <dbReference type="ChEBI" id="CHEBI:30031"/>
        <dbReference type="ChEBI" id="CHEBI:57609"/>
        <dbReference type="ChEBI" id="CHEBI:58087"/>
        <dbReference type="EC" id="3.5.1.18"/>
    </reaction>
</comment>
<dbReference type="Pfam" id="PF01546">
    <property type="entry name" value="Peptidase_M20"/>
    <property type="match status" value="1"/>
</dbReference>
<evidence type="ECO:0000256" key="8">
    <source>
        <dbReference type="ARBA" id="ARBA00022801"/>
    </source>
</evidence>
<evidence type="ECO:0000256" key="4">
    <source>
        <dbReference type="ARBA" id="ARBA00011921"/>
    </source>
</evidence>
<evidence type="ECO:0000256" key="7">
    <source>
        <dbReference type="ARBA" id="ARBA00022723"/>
    </source>
</evidence>